<evidence type="ECO:0000256" key="2">
    <source>
        <dbReference type="ARBA" id="ARBA00012499"/>
    </source>
</evidence>
<dbReference type="PANTHER" id="PTHR10173:SF52">
    <property type="entry name" value="METHIONINE-R-SULFOXIDE REDUCTASE B1"/>
    <property type="match status" value="1"/>
</dbReference>
<evidence type="ECO:0000256" key="5">
    <source>
        <dbReference type="RuleBase" id="RU365044"/>
    </source>
</evidence>
<keyword evidence="5" id="KW-0862">Zinc</keyword>
<evidence type="ECO:0000259" key="6">
    <source>
        <dbReference type="PROSITE" id="PS51790"/>
    </source>
</evidence>
<feature type="domain" description="MsrB" evidence="6">
    <location>
        <begin position="51"/>
        <end position="179"/>
    </location>
</feature>
<keyword evidence="3 5" id="KW-0560">Oxidoreductase</keyword>
<dbReference type="OMA" id="DEQWRAE"/>
<dbReference type="PROSITE" id="PS51790">
    <property type="entry name" value="MSRB"/>
    <property type="match status" value="1"/>
</dbReference>
<dbReference type="GO" id="GO:0046872">
    <property type="term" value="F:metal ion binding"/>
    <property type="evidence" value="ECO:0007669"/>
    <property type="project" value="UniProtKB-KW"/>
</dbReference>
<evidence type="ECO:0000313" key="8">
    <source>
        <dbReference type="Proteomes" id="UP000000689"/>
    </source>
</evidence>
<dbReference type="eggNOG" id="KOG0856">
    <property type="taxonomic scope" value="Eukaryota"/>
</dbReference>
<dbReference type="NCBIfam" id="TIGR00357">
    <property type="entry name" value="peptide-methionine (R)-S-oxide reductase MsrB"/>
    <property type="match status" value="1"/>
</dbReference>
<dbReference type="STRING" id="1071378.G0W312"/>
<dbReference type="GO" id="GO:0005739">
    <property type="term" value="C:mitochondrion"/>
    <property type="evidence" value="ECO:0007669"/>
    <property type="project" value="EnsemblFungi"/>
</dbReference>
<dbReference type="Pfam" id="PF01641">
    <property type="entry name" value="SelR"/>
    <property type="match status" value="1"/>
</dbReference>
<reference evidence="7 8" key="1">
    <citation type="journal article" date="2011" name="Proc. Natl. Acad. Sci. U.S.A.">
        <title>Evolutionary erosion of yeast sex chromosomes by mating-type switching accidents.</title>
        <authorList>
            <person name="Gordon J.L."/>
            <person name="Armisen D."/>
            <person name="Proux-Wera E."/>
            <person name="Oheigeartaigh S.S."/>
            <person name="Byrne K.P."/>
            <person name="Wolfe K.H."/>
        </authorList>
    </citation>
    <scope>NUCLEOTIDE SEQUENCE [LARGE SCALE GENOMIC DNA]</scope>
    <source>
        <strain evidence="8">ATCC 10597 / BCRC 20456 / CBS 421 / NBRC 0211 / NRRL Y-12639</strain>
    </source>
</reference>
<evidence type="ECO:0000256" key="4">
    <source>
        <dbReference type="ARBA" id="ARBA00048488"/>
    </source>
</evidence>
<dbReference type="SUPFAM" id="SSF51316">
    <property type="entry name" value="Mss4-like"/>
    <property type="match status" value="1"/>
</dbReference>
<dbReference type="AlphaFoldDB" id="G0W312"/>
<comment type="catalytic activity">
    <reaction evidence="4 5">
        <text>L-methionyl-[protein] + [thioredoxin]-disulfide + H2O = L-methionyl-(R)-S-oxide-[protein] + [thioredoxin]-dithiol</text>
        <dbReference type="Rhea" id="RHEA:24164"/>
        <dbReference type="Rhea" id="RHEA-COMP:10698"/>
        <dbReference type="Rhea" id="RHEA-COMP:10700"/>
        <dbReference type="Rhea" id="RHEA-COMP:12313"/>
        <dbReference type="Rhea" id="RHEA-COMP:12314"/>
        <dbReference type="ChEBI" id="CHEBI:15377"/>
        <dbReference type="ChEBI" id="CHEBI:16044"/>
        <dbReference type="ChEBI" id="CHEBI:29950"/>
        <dbReference type="ChEBI" id="CHEBI:45764"/>
        <dbReference type="ChEBI" id="CHEBI:50058"/>
        <dbReference type="EC" id="1.8.4.12"/>
    </reaction>
</comment>
<evidence type="ECO:0000256" key="1">
    <source>
        <dbReference type="ARBA" id="ARBA00007174"/>
    </source>
</evidence>
<evidence type="ECO:0000313" key="7">
    <source>
        <dbReference type="EMBL" id="CCD22200.1"/>
    </source>
</evidence>
<dbReference type="Proteomes" id="UP000000689">
    <property type="component" value="Chromosome 1"/>
</dbReference>
<accession>G0W312</accession>
<dbReference type="InterPro" id="IPR011057">
    <property type="entry name" value="Mss4-like_sf"/>
</dbReference>
<dbReference type="Gene3D" id="2.170.150.20">
    <property type="entry name" value="Peptide methionine sulfoxide reductase"/>
    <property type="match status" value="1"/>
</dbReference>
<dbReference type="PANTHER" id="PTHR10173">
    <property type="entry name" value="METHIONINE SULFOXIDE REDUCTASE"/>
    <property type="match status" value="1"/>
</dbReference>
<dbReference type="KEGG" id="ndi:NDAI_0A00420"/>
<sequence>MISRIIIKRSYPINYLTTFRNTGIYLFQSKNHFVRNFTRITAMSSSSSSSNNHWNSNLTSEQLHVLRDKGTERPHTGKYLHNKDSGVYTCANCSNPLYTSNTKFDSGCGWPSFYKPYGNKSLNYHVDNSMGVERIEITCKKCGGHLGHVFKGEGWTKLLNLPVDERHCVNSASLNFSKID</sequence>
<proteinExistence type="inferred from homology"/>
<dbReference type="GeneID" id="11493879"/>
<keyword evidence="5" id="KW-0479">Metal-binding</keyword>
<dbReference type="OrthoDB" id="44061at2759"/>
<dbReference type="GO" id="GO:0033743">
    <property type="term" value="F:peptide-methionine (R)-S-oxide reductase activity"/>
    <property type="evidence" value="ECO:0007669"/>
    <property type="project" value="UniProtKB-EC"/>
</dbReference>
<protein>
    <recommendedName>
        <fullName evidence="2 5">Peptide-methionine (R)-S-oxide reductase</fullName>
        <ecNumber evidence="2 5">1.8.4.12</ecNumber>
    </recommendedName>
</protein>
<gene>
    <name evidence="7" type="primary">NDAI0A00420</name>
    <name evidence="7" type="ordered locus">NDAI_0A00420</name>
</gene>
<comment type="similarity">
    <text evidence="1 5">Belongs to the MsrB Met sulfoxide reductase family.</text>
</comment>
<organism evidence="7 8">
    <name type="scientific">Naumovozyma dairenensis (strain ATCC 10597 / BCRC 20456 / CBS 421 / NBRC 0211 / NRRL Y-12639)</name>
    <name type="common">Saccharomyces dairenensis</name>
    <dbReference type="NCBI Taxonomy" id="1071378"/>
    <lineage>
        <taxon>Eukaryota</taxon>
        <taxon>Fungi</taxon>
        <taxon>Dikarya</taxon>
        <taxon>Ascomycota</taxon>
        <taxon>Saccharomycotina</taxon>
        <taxon>Saccharomycetes</taxon>
        <taxon>Saccharomycetales</taxon>
        <taxon>Saccharomycetaceae</taxon>
        <taxon>Naumovozyma</taxon>
    </lineage>
</organism>
<dbReference type="GO" id="GO:0030091">
    <property type="term" value="P:protein repair"/>
    <property type="evidence" value="ECO:0007669"/>
    <property type="project" value="InterPro"/>
</dbReference>
<dbReference type="EMBL" id="HE580267">
    <property type="protein sequence ID" value="CCD22200.1"/>
    <property type="molecule type" value="Genomic_DNA"/>
</dbReference>
<dbReference type="InterPro" id="IPR002579">
    <property type="entry name" value="Met_Sox_Rdtase_MsrB_dom"/>
</dbReference>
<dbReference type="EC" id="1.8.4.12" evidence="2 5"/>
<evidence type="ECO:0000256" key="3">
    <source>
        <dbReference type="ARBA" id="ARBA00023002"/>
    </source>
</evidence>
<dbReference type="InterPro" id="IPR028427">
    <property type="entry name" value="Met_Sox_Rdtase_MsrB"/>
</dbReference>
<comment type="cofactor">
    <cofactor evidence="5">
        <name>Zn(2+)</name>
        <dbReference type="ChEBI" id="CHEBI:29105"/>
    </cofactor>
    <text evidence="5">Binds 1 zinc ion per subunit.</text>
</comment>
<dbReference type="GO" id="GO:0034599">
    <property type="term" value="P:cellular response to oxidative stress"/>
    <property type="evidence" value="ECO:0007669"/>
    <property type="project" value="EnsemblFungi"/>
</dbReference>
<dbReference type="RefSeq" id="XP_003667443.1">
    <property type="nucleotide sequence ID" value="XM_003667395.1"/>
</dbReference>
<keyword evidence="8" id="KW-1185">Reference proteome</keyword>
<name>G0W312_NAUDC</name>
<dbReference type="HOGENOM" id="CLU_031040_8_1_1"/>